<evidence type="ECO:0000313" key="2">
    <source>
        <dbReference type="Proteomes" id="UP000310158"/>
    </source>
</evidence>
<comment type="caution">
    <text evidence="1">The sequence shown here is derived from an EMBL/GenBank/DDBJ whole genome shotgun (WGS) entry which is preliminary data.</text>
</comment>
<dbReference type="AlphaFoldDB" id="A0A4V6S1E2"/>
<gene>
    <name evidence="1" type="ORF">EW146_g6419</name>
</gene>
<dbReference type="PANTHER" id="PTHR38926">
    <property type="entry name" value="F-BOX DOMAIN CONTAINING PROTEIN, EXPRESSED"/>
    <property type="match status" value="1"/>
</dbReference>
<name>A0A4V6S1E2_9AGAM</name>
<dbReference type="OrthoDB" id="2269034at2759"/>
<dbReference type="Gene3D" id="3.80.10.10">
    <property type="entry name" value="Ribonuclease Inhibitor"/>
    <property type="match status" value="1"/>
</dbReference>
<accession>A0A4V6S1E2</accession>
<evidence type="ECO:0000313" key="1">
    <source>
        <dbReference type="EMBL" id="THH13853.1"/>
    </source>
</evidence>
<dbReference type="InterPro" id="IPR032675">
    <property type="entry name" value="LRR_dom_sf"/>
</dbReference>
<organism evidence="1 2">
    <name type="scientific">Bondarzewia mesenterica</name>
    <dbReference type="NCBI Taxonomy" id="1095465"/>
    <lineage>
        <taxon>Eukaryota</taxon>
        <taxon>Fungi</taxon>
        <taxon>Dikarya</taxon>
        <taxon>Basidiomycota</taxon>
        <taxon>Agaricomycotina</taxon>
        <taxon>Agaricomycetes</taxon>
        <taxon>Russulales</taxon>
        <taxon>Bondarzewiaceae</taxon>
        <taxon>Bondarzewia</taxon>
    </lineage>
</organism>
<dbReference type="Proteomes" id="UP000310158">
    <property type="component" value="Unassembled WGS sequence"/>
</dbReference>
<keyword evidence="2" id="KW-1185">Reference proteome</keyword>
<dbReference type="EMBL" id="SGPL01000320">
    <property type="protein sequence ID" value="THH13853.1"/>
    <property type="molecule type" value="Genomic_DNA"/>
</dbReference>
<dbReference type="Gene3D" id="1.20.1280.50">
    <property type="match status" value="1"/>
</dbReference>
<protein>
    <submittedName>
        <fullName evidence="1">Uncharacterized protein</fullName>
    </submittedName>
</protein>
<sequence length="584" mass="66438">MIILSPDSIMQSLAFNPKKFEIALNDDLTSLSVSKPSSSSHTISNPASPSANIDSSIAAINRLPVEILSHIFIALVRHLSDPGMDDLQEGQRAVLVSHTCAHWRNIALSCPFLWTTVDTRLHPALRGLFIERSATLPMRLNVTRLDGDDFLHIISQQLSRLREVHTNRDFPHARILELMELLAQSAPMLEVLELECDWYKHRGPLSPHDLVLDRSAPLLKALYLDCFYPPSVTSLTHLTLRCCFYDRPDVARLLNFLEQNPRLEVLHIVATDDMWLGVQDPGSHRPVVRLEHLRSVSFKSCLESFIRILLTYLVFPATTLVRLESDEVDDFLRGARSLFPRDASPLRFLHTPKFLQIQQTSSDFQYLGGDETTAFSVKLRALDDGFILRRSFISLLSWRMTDCVQELWLGPKLEFRGALKDWLIVGEQWRQIFLGFPALRVLSLPVEAGNSMHVLDALTPVDGDAQAMLCPNLTTLHIYRITTQPSDSFDALSRFVSARARHGHPIHHLHFHVSERFGPEHRQWCALPEDEEAITESRDQGQRRCAHEVTWDADLECVPTAFAVVKSRLEAGEKHDDDPEWYLV</sequence>
<reference evidence="1 2" key="1">
    <citation type="submission" date="2019-02" db="EMBL/GenBank/DDBJ databases">
        <title>Genome sequencing of the rare red list fungi Bondarzewia mesenterica.</title>
        <authorList>
            <person name="Buettner E."/>
            <person name="Kellner H."/>
        </authorList>
    </citation>
    <scope>NUCLEOTIDE SEQUENCE [LARGE SCALE GENOMIC DNA]</scope>
    <source>
        <strain evidence="1 2">DSM 108281</strain>
    </source>
</reference>
<proteinExistence type="predicted"/>
<dbReference type="PANTHER" id="PTHR38926:SF5">
    <property type="entry name" value="F-BOX AND LEUCINE-RICH REPEAT PROTEIN 6"/>
    <property type="match status" value="1"/>
</dbReference>